<protein>
    <recommendedName>
        <fullName evidence="3">GNAT family N-acetyltransferase</fullName>
    </recommendedName>
</protein>
<evidence type="ECO:0008006" key="3">
    <source>
        <dbReference type="Google" id="ProtNLM"/>
    </source>
</evidence>
<keyword evidence="2" id="KW-1185">Reference proteome</keyword>
<reference evidence="1 2" key="1">
    <citation type="journal article" date="2007" name="Int. J. Syst. Evol. Microbiol.">
        <title>Oceanobacillus profundus sp. nov., isolated from a deep-sea sediment core.</title>
        <authorList>
            <person name="Kim Y.G."/>
            <person name="Choi D.H."/>
            <person name="Hyun S."/>
            <person name="Cho B.C."/>
        </authorList>
    </citation>
    <scope>NUCLEOTIDE SEQUENCE [LARGE SCALE GENOMIC DNA]</scope>
    <source>
        <strain evidence="1 2">DSM 18246</strain>
    </source>
</reference>
<evidence type="ECO:0000313" key="1">
    <source>
        <dbReference type="EMBL" id="RHW35444.1"/>
    </source>
</evidence>
<organism evidence="1 2">
    <name type="scientific">Oceanobacillus profundus</name>
    <dbReference type="NCBI Taxonomy" id="372463"/>
    <lineage>
        <taxon>Bacteria</taxon>
        <taxon>Bacillati</taxon>
        <taxon>Bacillota</taxon>
        <taxon>Bacilli</taxon>
        <taxon>Bacillales</taxon>
        <taxon>Bacillaceae</taxon>
        <taxon>Oceanobacillus</taxon>
    </lineage>
</organism>
<dbReference type="AlphaFoldDB" id="A0A417YNQ1"/>
<dbReference type="RefSeq" id="WP_118888502.1">
    <property type="nucleotide sequence ID" value="NZ_PHUT01000001.1"/>
</dbReference>
<sequence>MKLILARNVSYEQLEAFFNKNPDVNKNRVFENGYVVELNNAIEGCFILDQVEEGIYWLKQLYITQSEAGKLPFLLEAILVLAKDRNAKSVYVHSHQPVVDLLLEALQFYPQTQSLSEEKYPVKGGSWWAYNVS</sequence>
<dbReference type="OrthoDB" id="2970403at2"/>
<gene>
    <name evidence="1" type="ORF">D1B32_02140</name>
</gene>
<evidence type="ECO:0000313" key="2">
    <source>
        <dbReference type="Proteomes" id="UP000285456"/>
    </source>
</evidence>
<proteinExistence type="predicted"/>
<comment type="caution">
    <text evidence="1">The sequence shown here is derived from an EMBL/GenBank/DDBJ whole genome shotgun (WGS) entry which is preliminary data.</text>
</comment>
<dbReference type="EMBL" id="QWEH01000001">
    <property type="protein sequence ID" value="RHW35444.1"/>
    <property type="molecule type" value="Genomic_DNA"/>
</dbReference>
<dbReference type="Proteomes" id="UP000285456">
    <property type="component" value="Unassembled WGS sequence"/>
</dbReference>
<name>A0A417YNQ1_9BACI</name>
<accession>A0A417YNQ1</accession>